<accession>A0ABY4WMU3</accession>
<dbReference type="InterPro" id="IPR006498">
    <property type="entry name" value="Tail_tube"/>
</dbReference>
<evidence type="ECO:0000313" key="2">
    <source>
        <dbReference type="Proteomes" id="UP001056500"/>
    </source>
</evidence>
<dbReference type="Proteomes" id="UP001056500">
    <property type="component" value="Chromosome"/>
</dbReference>
<organism evidence="1 2">
    <name type="scientific">Brevibacillus ruminantium</name>
    <dbReference type="NCBI Taxonomy" id="2950604"/>
    <lineage>
        <taxon>Bacteria</taxon>
        <taxon>Bacillati</taxon>
        <taxon>Bacillota</taxon>
        <taxon>Bacilli</taxon>
        <taxon>Bacillales</taxon>
        <taxon>Paenibacillaceae</taxon>
        <taxon>Brevibacillus</taxon>
    </lineage>
</organism>
<name>A0ABY4WMU3_9BACL</name>
<evidence type="ECO:0000313" key="1">
    <source>
        <dbReference type="EMBL" id="USG67448.1"/>
    </source>
</evidence>
<dbReference type="RefSeq" id="WP_251874547.1">
    <property type="nucleotide sequence ID" value="NZ_CP098755.1"/>
</dbReference>
<reference evidence="1" key="1">
    <citation type="submission" date="2022-06" db="EMBL/GenBank/DDBJ databases">
        <title>Genome sequencing of Brevibacillus sp. BB3-R1.</title>
        <authorList>
            <person name="Heo J."/>
            <person name="Lee D."/>
            <person name="Won M."/>
            <person name="Han B.-H."/>
            <person name="Hong S.-B."/>
            <person name="Kwon S.-W."/>
        </authorList>
    </citation>
    <scope>NUCLEOTIDE SEQUENCE</scope>
    <source>
        <strain evidence="1">BB3-R1</strain>
    </source>
</reference>
<sequence length="175" mass="19247">MAVNTVPERLINFRVYVDGSNDLKGVADIQLPSFESMTETVSGAGIAGEYESPTIGHFQSMKLTLNWRTVTKDMISLLRQKAQRFDCRGAFQVYDAASGQYKTQAVRVVVQGPPTKVEPGKLEANGSTDGVTEIEVLYLKLDIDGKNQVEIDKLNYITVIDGVDYLADVRQALGL</sequence>
<proteinExistence type="predicted"/>
<protein>
    <submittedName>
        <fullName evidence="1">Phage major tail tube protein</fullName>
    </submittedName>
</protein>
<gene>
    <name evidence="1" type="ORF">NDK47_09290</name>
</gene>
<dbReference type="EMBL" id="CP098755">
    <property type="protein sequence ID" value="USG67448.1"/>
    <property type="molecule type" value="Genomic_DNA"/>
</dbReference>
<dbReference type="Pfam" id="PF04985">
    <property type="entry name" value="Phage_tube"/>
    <property type="match status" value="1"/>
</dbReference>
<keyword evidence="2" id="KW-1185">Reference proteome</keyword>